<evidence type="ECO:0000256" key="1">
    <source>
        <dbReference type="SAM" id="MobiDB-lite"/>
    </source>
</evidence>
<proteinExistence type="predicted"/>
<gene>
    <name evidence="3" type="primary">60</name>
    <name evidence="3" type="ORF">SEA_PHADED_60</name>
</gene>
<dbReference type="GO" id="GO:0003899">
    <property type="term" value="F:DNA-directed RNA polymerase activity"/>
    <property type="evidence" value="ECO:0007669"/>
    <property type="project" value="InterPro"/>
</dbReference>
<dbReference type="SMART" id="SM00400">
    <property type="entry name" value="ZnF_CHCC"/>
    <property type="match status" value="1"/>
</dbReference>
<keyword evidence="4" id="KW-1185">Reference proteome</keyword>
<organism evidence="3 4">
    <name type="scientific">Mycobacterium phage Phaded</name>
    <dbReference type="NCBI Taxonomy" id="2686088"/>
    <lineage>
        <taxon>Viruses</taxon>
        <taxon>Duplodnaviria</taxon>
        <taxon>Heunggongvirae</taxon>
        <taxon>Uroviricota</taxon>
        <taxon>Caudoviricetes</taxon>
        <taxon>Pukovnikvirus</taxon>
        <taxon>Pukovnikvirus phaded</taxon>
    </lineage>
</organism>
<dbReference type="Gene3D" id="3.90.580.10">
    <property type="entry name" value="Zinc finger, CHC2-type domain"/>
    <property type="match status" value="1"/>
</dbReference>
<dbReference type="GeneID" id="64948194"/>
<accession>A0A6B9J6P3</accession>
<dbReference type="SUPFAM" id="SSF57783">
    <property type="entry name" value="Zinc beta-ribbon"/>
    <property type="match status" value="1"/>
</dbReference>
<dbReference type="GO" id="GO:0008270">
    <property type="term" value="F:zinc ion binding"/>
    <property type="evidence" value="ECO:0007669"/>
    <property type="project" value="InterPro"/>
</dbReference>
<evidence type="ECO:0000259" key="2">
    <source>
        <dbReference type="SMART" id="SM00400"/>
    </source>
</evidence>
<feature type="region of interest" description="Disordered" evidence="1">
    <location>
        <begin position="119"/>
        <end position="156"/>
    </location>
</feature>
<dbReference type="InterPro" id="IPR036977">
    <property type="entry name" value="DNA_primase_Znf_CHC2"/>
</dbReference>
<dbReference type="InterPro" id="IPR002694">
    <property type="entry name" value="Znf_CHC2"/>
</dbReference>
<name>A0A6B9J6P3_9CAUD</name>
<dbReference type="EMBL" id="MN703408">
    <property type="protein sequence ID" value="QGZ16860.1"/>
    <property type="molecule type" value="Genomic_DNA"/>
</dbReference>
<dbReference type="KEGG" id="vg:64948194"/>
<dbReference type="Proteomes" id="UP000433256">
    <property type="component" value="Segment"/>
</dbReference>
<evidence type="ECO:0000313" key="3">
    <source>
        <dbReference type="EMBL" id="QGZ16860.1"/>
    </source>
</evidence>
<dbReference type="GO" id="GO:0006260">
    <property type="term" value="P:DNA replication"/>
    <property type="evidence" value="ECO:0007669"/>
    <property type="project" value="InterPro"/>
</dbReference>
<feature type="domain" description="Zinc finger CHC2-type" evidence="2">
    <location>
        <begin position="54"/>
        <end position="108"/>
    </location>
</feature>
<protein>
    <submittedName>
        <fullName evidence="3">DNA primase</fullName>
    </submittedName>
</protein>
<dbReference type="GO" id="GO:0003677">
    <property type="term" value="F:DNA binding"/>
    <property type="evidence" value="ECO:0007669"/>
    <property type="project" value="InterPro"/>
</dbReference>
<reference evidence="3 4" key="1">
    <citation type="submission" date="2019-11" db="EMBL/GenBank/DDBJ databases">
        <authorList>
            <person name="Patyi J."/>
            <person name="Lenyk M."/>
            <person name="Mclean J."/>
            <person name="Esposito N."/>
            <person name="Luczkiewicz R."/>
            <person name="Johnson B.J."/>
            <person name="Curtis N."/>
            <person name="Garlena R.A."/>
            <person name="Russell D.A."/>
            <person name="Pope W.H."/>
            <person name="Jacobs-Sera D."/>
            <person name="Hatfull G.F."/>
        </authorList>
    </citation>
    <scope>NUCLEOTIDE SEQUENCE [LARGE SCALE GENOMIC DNA]</scope>
</reference>
<feature type="compositionally biased region" description="Polar residues" evidence="1">
    <location>
        <begin position="134"/>
        <end position="143"/>
    </location>
</feature>
<evidence type="ECO:0000313" key="4">
    <source>
        <dbReference type="Proteomes" id="UP000433256"/>
    </source>
</evidence>
<dbReference type="Pfam" id="PF01807">
    <property type="entry name" value="Zn_ribbon_DnaG"/>
    <property type="match status" value="1"/>
</dbReference>
<sequence length="156" mass="17216">MTWACSLKVSLRGSSTASSRISVSTPSCSESPIARAINRYYPDWEAPPDHQEWNKCLCPFHGDETPSAAVSYDLQGFNCMACNVRGDVISIIRHEEEVNYPTAKRIAEEISVGCNVPLQRKPQRKPSRRVFGESNASGASRSTVRAGIRGRSTPWS</sequence>
<dbReference type="RefSeq" id="YP_010064334.1">
    <property type="nucleotide sequence ID" value="NC_054815.1"/>
</dbReference>